<organism evidence="1 2">
    <name type="scientific">Brachionus plicatilis</name>
    <name type="common">Marine rotifer</name>
    <name type="synonym">Brachionus muelleri</name>
    <dbReference type="NCBI Taxonomy" id="10195"/>
    <lineage>
        <taxon>Eukaryota</taxon>
        <taxon>Metazoa</taxon>
        <taxon>Spiralia</taxon>
        <taxon>Gnathifera</taxon>
        <taxon>Rotifera</taxon>
        <taxon>Eurotatoria</taxon>
        <taxon>Monogononta</taxon>
        <taxon>Pseudotrocha</taxon>
        <taxon>Ploima</taxon>
        <taxon>Brachionidae</taxon>
        <taxon>Brachionus</taxon>
    </lineage>
</organism>
<sequence length="89" mass="10434">MFSEEVDDLANENYIRFSSASNKYLRKIETGLKILESSRLIAKNCLHVFDKSSCAKMAFGRFLHDTLFDFYLTFYEYVSFVCNALTNQY</sequence>
<dbReference type="EMBL" id="REGN01001271">
    <property type="protein sequence ID" value="RNA35926.1"/>
    <property type="molecule type" value="Genomic_DNA"/>
</dbReference>
<keyword evidence="2" id="KW-1185">Reference proteome</keyword>
<protein>
    <submittedName>
        <fullName evidence="1">Uncharacterized protein</fullName>
    </submittedName>
</protein>
<dbReference type="AlphaFoldDB" id="A0A3M7SJI0"/>
<reference evidence="1 2" key="1">
    <citation type="journal article" date="2018" name="Sci. Rep.">
        <title>Genomic signatures of local adaptation to the degree of environmental predictability in rotifers.</title>
        <authorList>
            <person name="Franch-Gras L."/>
            <person name="Hahn C."/>
            <person name="Garcia-Roger E.M."/>
            <person name="Carmona M.J."/>
            <person name="Serra M."/>
            <person name="Gomez A."/>
        </authorList>
    </citation>
    <scope>NUCLEOTIDE SEQUENCE [LARGE SCALE GENOMIC DNA]</scope>
    <source>
        <strain evidence="1">HYR1</strain>
    </source>
</reference>
<evidence type="ECO:0000313" key="1">
    <source>
        <dbReference type="EMBL" id="RNA35926.1"/>
    </source>
</evidence>
<comment type="caution">
    <text evidence="1">The sequence shown here is derived from an EMBL/GenBank/DDBJ whole genome shotgun (WGS) entry which is preliminary data.</text>
</comment>
<name>A0A3M7SJI0_BRAPC</name>
<accession>A0A3M7SJI0</accession>
<proteinExistence type="predicted"/>
<evidence type="ECO:0000313" key="2">
    <source>
        <dbReference type="Proteomes" id="UP000276133"/>
    </source>
</evidence>
<gene>
    <name evidence="1" type="ORF">BpHYR1_040159</name>
</gene>
<dbReference type="Proteomes" id="UP000276133">
    <property type="component" value="Unassembled WGS sequence"/>
</dbReference>